<evidence type="ECO:0000256" key="1">
    <source>
        <dbReference type="SAM" id="MobiDB-lite"/>
    </source>
</evidence>
<evidence type="ECO:0000313" key="2">
    <source>
        <dbReference type="EMBL" id="GAB87766.1"/>
    </source>
</evidence>
<organism evidence="2 3">
    <name type="scientific">Gordonia rubripertincta NBRC 101908</name>
    <dbReference type="NCBI Taxonomy" id="1077975"/>
    <lineage>
        <taxon>Bacteria</taxon>
        <taxon>Bacillati</taxon>
        <taxon>Actinomycetota</taxon>
        <taxon>Actinomycetes</taxon>
        <taxon>Mycobacteriales</taxon>
        <taxon>Gordoniaceae</taxon>
        <taxon>Gordonia</taxon>
    </lineage>
</organism>
<feature type="region of interest" description="Disordered" evidence="1">
    <location>
        <begin position="85"/>
        <end position="116"/>
    </location>
</feature>
<comment type="caution">
    <text evidence="2">The sequence shown here is derived from an EMBL/GenBank/DDBJ whole genome shotgun (WGS) entry which is preliminary data.</text>
</comment>
<reference evidence="2 3" key="1">
    <citation type="submission" date="2012-08" db="EMBL/GenBank/DDBJ databases">
        <title>Whole genome shotgun sequence of Gordonia rubripertincta NBRC 101908.</title>
        <authorList>
            <person name="Takarada H."/>
            <person name="Hosoyama A."/>
            <person name="Tsuchikane K."/>
            <person name="Katsumata H."/>
            <person name="Baba S."/>
            <person name="Ohji S."/>
            <person name="Yamazaki S."/>
            <person name="Fujita N."/>
        </authorList>
    </citation>
    <scope>NUCLEOTIDE SEQUENCE [LARGE SCALE GENOMIC DNA]</scope>
    <source>
        <strain evidence="2 3">NBRC 101908</strain>
    </source>
</reference>
<gene>
    <name evidence="2" type="ORF">GORBP_109_00280</name>
</gene>
<proteinExistence type="predicted"/>
<evidence type="ECO:0000313" key="3">
    <source>
        <dbReference type="Proteomes" id="UP000010744"/>
    </source>
</evidence>
<dbReference type="EMBL" id="BAHB01000109">
    <property type="protein sequence ID" value="GAB87766.1"/>
    <property type="molecule type" value="Genomic_DNA"/>
</dbReference>
<feature type="compositionally biased region" description="Low complexity" evidence="1">
    <location>
        <begin position="100"/>
        <end position="116"/>
    </location>
</feature>
<protein>
    <submittedName>
        <fullName evidence="2">Uncharacterized protein</fullName>
    </submittedName>
</protein>
<accession>A0ABQ0HZR3</accession>
<name>A0ABQ0HZR3_GORRU</name>
<dbReference type="Proteomes" id="UP000010744">
    <property type="component" value="Unassembled WGS sequence"/>
</dbReference>
<sequence length="116" mass="11988">MVAAEPVTTALATVAAEELTPALATVPADPATAALATVPAEPATARLDVVAIEPATAVEFTVERDSTTEVSSRVSVHMRSMVAQSEHARGGFRGNSPVFRGTLPTLRSRRTSGTTT</sequence>
<keyword evidence="3" id="KW-1185">Reference proteome</keyword>